<proteinExistence type="predicted"/>
<dbReference type="Proteomes" id="UP000182101">
    <property type="component" value="Chromosome"/>
</dbReference>
<evidence type="ECO:0008006" key="3">
    <source>
        <dbReference type="Google" id="ProtNLM"/>
    </source>
</evidence>
<gene>
    <name evidence="1" type="ORF">BM524_12570</name>
</gene>
<dbReference type="AlphaFoldDB" id="A0AAC9JF65"/>
<dbReference type="Pfam" id="PF14907">
    <property type="entry name" value="NTP_transf_5"/>
    <property type="match status" value="1"/>
</dbReference>
<evidence type="ECO:0000313" key="2">
    <source>
        <dbReference type="Proteomes" id="UP000182101"/>
    </source>
</evidence>
<protein>
    <recommendedName>
        <fullName evidence="3">Nucleotidyltransferase</fullName>
    </recommendedName>
</protein>
<organism evidence="1 2">
    <name type="scientific">Alteromonas mediterranea</name>
    <dbReference type="NCBI Taxonomy" id="314275"/>
    <lineage>
        <taxon>Bacteria</taxon>
        <taxon>Pseudomonadati</taxon>
        <taxon>Pseudomonadota</taxon>
        <taxon>Gammaproteobacteria</taxon>
        <taxon>Alteromonadales</taxon>
        <taxon>Alteromonadaceae</taxon>
        <taxon>Alteromonas/Salinimonas group</taxon>
        <taxon>Alteromonas</taxon>
    </lineage>
</organism>
<dbReference type="EMBL" id="CP018024">
    <property type="protein sequence ID" value="APD91797.1"/>
    <property type="molecule type" value="Genomic_DNA"/>
</dbReference>
<accession>A0AAC9JF65</accession>
<sequence length="369" mass="42581">MLSQKSIIQLYTEPQLATSVSLRQWESLILVMRSEQLLARFGYRFREVGVLATLEKCVQRHFENAITLAEHQHTQIRYEAEKLSSYLKDKTKKLVFLKGGAYVLSNCSASIGRTCGDVDVIVEKSDITAVEKALILAGWCHKDINDYDDQYYRKWAHEIPPLTHGVRGTVLDLHHNLVPIISGRMVDTEILFRYTKTHSHGIETLTEPAMFVHSSIHLFFNEDFKYAYRDFFDLYLLSKGKSSEFWIEVINISKALNFKCEVEKAIRYLSLCFELKLPSETISLFDKKLFVFELSFKDRVFISGLSPKHYLSTGSFGIISAWLLMLRGHYLKMPLPILFYHLTVKSARAILESVFGKHIFTKVENSKSI</sequence>
<evidence type="ECO:0000313" key="1">
    <source>
        <dbReference type="EMBL" id="APD91797.1"/>
    </source>
</evidence>
<reference evidence="1 2" key="1">
    <citation type="submission" date="2016-11" db="EMBL/GenBank/DDBJ databases">
        <title>Networking in microbes: conjugative elements and plasmids in the genus Alteromonas.</title>
        <authorList>
            <person name="Lopez-Perez M."/>
            <person name="Ramon-Marco N."/>
            <person name="Rodriguez-Valera F."/>
        </authorList>
    </citation>
    <scope>NUCLEOTIDE SEQUENCE [LARGE SCALE GENOMIC DNA]</scope>
    <source>
        <strain evidence="1 2">CP48</strain>
    </source>
</reference>
<dbReference type="InterPro" id="IPR039498">
    <property type="entry name" value="NTP_transf_5"/>
</dbReference>
<name>A0AAC9JF65_9ALTE</name>